<dbReference type="Proteomes" id="UP000253940">
    <property type="component" value="Chromosome"/>
</dbReference>
<proteinExistence type="predicted"/>
<reference evidence="1 2" key="1">
    <citation type="submission" date="2018-07" db="EMBL/GenBank/DDBJ databases">
        <title>Genome sequencing of Moraxellaceae gen. HYN0046.</title>
        <authorList>
            <person name="Kim M."/>
            <person name="Yi H."/>
        </authorList>
    </citation>
    <scope>NUCLEOTIDE SEQUENCE [LARGE SCALE GENOMIC DNA]</scope>
    <source>
        <strain evidence="1 2">HYN0046</strain>
    </source>
</reference>
<evidence type="ECO:0000313" key="2">
    <source>
        <dbReference type="Proteomes" id="UP000253940"/>
    </source>
</evidence>
<dbReference type="KEGG" id="mbah:HYN46_14140"/>
<dbReference type="EMBL" id="CP031222">
    <property type="protein sequence ID" value="AXI03877.1"/>
    <property type="molecule type" value="Genomic_DNA"/>
</dbReference>
<keyword evidence="2" id="KW-1185">Reference proteome</keyword>
<dbReference type="RefSeq" id="WP_114899985.1">
    <property type="nucleotide sequence ID" value="NZ_CP031222.1"/>
</dbReference>
<name>A0A345P9B8_9GAMM</name>
<evidence type="ECO:0000313" key="1">
    <source>
        <dbReference type="EMBL" id="AXI03877.1"/>
    </source>
</evidence>
<sequence>MSQFISFVCPSCQAAQFSRMSLPLSSLYLSGSMCDHCGQIISTETKCQQVDDLSFAQDSHLNSMPDVVEAAISIKSLMH</sequence>
<dbReference type="AlphaFoldDB" id="A0A345P9B8"/>
<organism evidence="1 2">
    <name type="scientific">Aquirhabdus parva</name>
    <dbReference type="NCBI Taxonomy" id="2283318"/>
    <lineage>
        <taxon>Bacteria</taxon>
        <taxon>Pseudomonadati</taxon>
        <taxon>Pseudomonadota</taxon>
        <taxon>Gammaproteobacteria</taxon>
        <taxon>Moraxellales</taxon>
        <taxon>Moraxellaceae</taxon>
        <taxon>Aquirhabdus</taxon>
    </lineage>
</organism>
<accession>A0A345P9B8</accession>
<gene>
    <name evidence="1" type="ORF">HYN46_14140</name>
</gene>
<protein>
    <submittedName>
        <fullName evidence="1">Uncharacterized protein</fullName>
    </submittedName>
</protein>